<dbReference type="GO" id="GO:0016301">
    <property type="term" value="F:kinase activity"/>
    <property type="evidence" value="ECO:0007669"/>
    <property type="project" value="UniProtKB-KW"/>
</dbReference>
<proteinExistence type="predicted"/>
<gene>
    <name evidence="2" type="ORF">COB13_05670</name>
</gene>
<protein>
    <submittedName>
        <fullName evidence="2">Uridine kinase</fullName>
    </submittedName>
</protein>
<dbReference type="AlphaFoldDB" id="A0A2A4Z4Q6"/>
<keyword evidence="2" id="KW-0418">Kinase</keyword>
<dbReference type="EMBL" id="NVUS01000005">
    <property type="protein sequence ID" value="PCJ02084.1"/>
    <property type="molecule type" value="Genomic_DNA"/>
</dbReference>
<dbReference type="Pfam" id="PF00485">
    <property type="entry name" value="PRK"/>
    <property type="match status" value="1"/>
</dbReference>
<organism evidence="2">
    <name type="scientific">OCS116 cluster bacterium</name>
    <dbReference type="NCBI Taxonomy" id="2030921"/>
    <lineage>
        <taxon>Bacteria</taxon>
        <taxon>Pseudomonadati</taxon>
        <taxon>Pseudomonadota</taxon>
        <taxon>Alphaproteobacteria</taxon>
        <taxon>OCS116 cluster</taxon>
    </lineage>
</organism>
<dbReference type="PANTHER" id="PTHR10285">
    <property type="entry name" value="URIDINE KINASE"/>
    <property type="match status" value="1"/>
</dbReference>
<dbReference type="InterPro" id="IPR006083">
    <property type="entry name" value="PRK/URK"/>
</dbReference>
<reference evidence="2" key="2">
    <citation type="journal article" date="2018" name="ISME J.">
        <title>A dynamic microbial community with high functional redundancy inhabits the cold, oxic subseafloor aquifer.</title>
        <authorList>
            <person name="Tully B.J."/>
            <person name="Wheat C.G."/>
            <person name="Glazer B.T."/>
            <person name="Huber J.A."/>
        </authorList>
    </citation>
    <scope>NUCLEOTIDE SEQUENCE</scope>
    <source>
        <strain evidence="2">NORP83</strain>
    </source>
</reference>
<dbReference type="Gene3D" id="3.40.50.300">
    <property type="entry name" value="P-loop containing nucleotide triphosphate hydrolases"/>
    <property type="match status" value="1"/>
</dbReference>
<evidence type="ECO:0000313" key="2">
    <source>
        <dbReference type="EMBL" id="PCJ02084.1"/>
    </source>
</evidence>
<comment type="caution">
    <text evidence="2">The sequence shown here is derived from an EMBL/GenBank/DDBJ whole genome shotgun (WGS) entry which is preliminary data.</text>
</comment>
<accession>A0A2A4Z4Q6</accession>
<feature type="domain" description="Phosphoribulokinase/uridine kinase" evidence="1">
    <location>
        <begin position="26"/>
        <end position="171"/>
    </location>
</feature>
<dbReference type="SUPFAM" id="SSF52540">
    <property type="entry name" value="P-loop containing nucleoside triphosphate hydrolases"/>
    <property type="match status" value="1"/>
</dbReference>
<evidence type="ECO:0000259" key="1">
    <source>
        <dbReference type="Pfam" id="PF00485"/>
    </source>
</evidence>
<dbReference type="InterPro" id="IPR027417">
    <property type="entry name" value="P-loop_NTPase"/>
</dbReference>
<reference key="1">
    <citation type="submission" date="2017-08" db="EMBL/GenBank/DDBJ databases">
        <title>A dynamic microbial community with high functional redundancy inhabits the cold, oxic subseafloor aquifer.</title>
        <authorList>
            <person name="Tully B.J."/>
            <person name="Wheat C.G."/>
            <person name="Glazer B.T."/>
            <person name="Huber J.A."/>
        </authorList>
    </citation>
    <scope>NUCLEOTIDE SEQUENCE [LARGE SCALE GENOMIC DNA]</scope>
</reference>
<sequence length="215" mass="23932">MTSRGEFLAQLVERILQAQTTGILRVGINGVDGSGKTCLADELAPLLRAQNANVIRASIDGFHNPRAVRYVQGKTSPQGFFQDSFDLDSFQNLLLKPLSAGGDFHYKTAAFDHGSNNKVKMAFTKAKPPAILLVDGIFLFSDPLKQHFDLKIFLDVPFEVSYARMAKRDGSSADPYAPENKRYYQGQKLYFAACKPQQQADILIDYANLKRPKIL</sequence>
<keyword evidence="2" id="KW-0808">Transferase</keyword>
<dbReference type="GO" id="GO:0005524">
    <property type="term" value="F:ATP binding"/>
    <property type="evidence" value="ECO:0007669"/>
    <property type="project" value="InterPro"/>
</dbReference>
<name>A0A2A4Z4Q6_9PROT</name>